<evidence type="ECO:0000313" key="1">
    <source>
        <dbReference type="EMBL" id="KAF0047722.1"/>
    </source>
</evidence>
<dbReference type="AlphaFoldDB" id="A0A6A4U090"/>
<proteinExistence type="predicted"/>
<organism evidence="1 2">
    <name type="scientific">Scophthalmus maximus</name>
    <name type="common">Turbot</name>
    <name type="synonym">Psetta maxima</name>
    <dbReference type="NCBI Taxonomy" id="52904"/>
    <lineage>
        <taxon>Eukaryota</taxon>
        <taxon>Metazoa</taxon>
        <taxon>Chordata</taxon>
        <taxon>Craniata</taxon>
        <taxon>Vertebrata</taxon>
        <taxon>Euteleostomi</taxon>
        <taxon>Actinopterygii</taxon>
        <taxon>Neopterygii</taxon>
        <taxon>Teleostei</taxon>
        <taxon>Neoteleostei</taxon>
        <taxon>Acanthomorphata</taxon>
        <taxon>Carangaria</taxon>
        <taxon>Pleuronectiformes</taxon>
        <taxon>Pleuronectoidei</taxon>
        <taxon>Scophthalmidae</taxon>
        <taxon>Scophthalmus</taxon>
    </lineage>
</organism>
<dbReference type="Proteomes" id="UP000438429">
    <property type="component" value="Unassembled WGS sequence"/>
</dbReference>
<gene>
    <name evidence="1" type="ORF">F2P81_001355</name>
</gene>
<accession>A0A6A4U090</accession>
<reference evidence="1 2" key="1">
    <citation type="submission" date="2019-06" db="EMBL/GenBank/DDBJ databases">
        <title>Draft genomes of female and male turbot (Scophthalmus maximus).</title>
        <authorList>
            <person name="Xu H."/>
            <person name="Xu X.-W."/>
            <person name="Shao C."/>
            <person name="Chen S."/>
        </authorList>
    </citation>
    <scope>NUCLEOTIDE SEQUENCE [LARGE SCALE GENOMIC DNA]</scope>
    <source>
        <strain evidence="1">Ysfricsl-2016a</strain>
        <tissue evidence="1">Blood</tissue>
    </source>
</reference>
<name>A0A6A4U090_SCOMX</name>
<dbReference type="EMBL" id="VEVO01000001">
    <property type="protein sequence ID" value="KAF0047722.1"/>
    <property type="molecule type" value="Genomic_DNA"/>
</dbReference>
<comment type="caution">
    <text evidence="1">The sequence shown here is derived from an EMBL/GenBank/DDBJ whole genome shotgun (WGS) entry which is preliminary data.</text>
</comment>
<evidence type="ECO:0000313" key="2">
    <source>
        <dbReference type="Proteomes" id="UP000438429"/>
    </source>
</evidence>
<protein>
    <submittedName>
        <fullName evidence="1">Uncharacterized protein</fullName>
    </submittedName>
</protein>
<sequence length="175" mass="19482">MASSEMPPLYLRHGVRLVPQQSATVKQVFLAVGEQVGHGNILYAYRMNKAVVVFFKDKNLVTQLIENGLTLDNEFIQVSPLAVLSTRITVSGVPPFIPNEVLEKEMRRFWKFASGFRLVCLGFKKDFILNCINFYALNGPERLALFKSLKHVLNISDQGESVVIGGIGPVALMSL</sequence>